<evidence type="ECO:0000259" key="6">
    <source>
        <dbReference type="PROSITE" id="PS50110"/>
    </source>
</evidence>
<proteinExistence type="predicted"/>
<keyword evidence="7" id="KW-0418">Kinase</keyword>
<dbReference type="InterPro" id="IPR050956">
    <property type="entry name" value="2C_system_His_kinase"/>
</dbReference>
<feature type="transmembrane region" description="Helical" evidence="4">
    <location>
        <begin position="141"/>
        <end position="158"/>
    </location>
</feature>
<accession>Q248D4</accession>
<dbReference type="InParanoid" id="Q248D4"/>
<dbReference type="InterPro" id="IPR036097">
    <property type="entry name" value="HisK_dim/P_sf"/>
</dbReference>
<sequence length="1434" mass="166242">MNQSKWKRLYQNVLFKGLQEEQARDYIHADSLKNLNILAILFLFLFQLIILISTEYDETSQNIRIIVCTLLSIIVNLLCYTQLNRKASKFRELYFLSLIFLWIGSYYNYIDQLSSQILQKSVTIVEIQIYFCYFVVNNQNFARLITLTFGYTRIIIGFRFWNEATLKQDIIGVTFFAISFMLIVIFLWVLKQNNIQCYQSKRKEQLRYIELQKILDNDIQQGIMIITPKKPQNILSVGDLEVKYVNNCFLNQFNIQASEALSILPLIHASKLKNANDNEVNRFSIKDSVQIKQQTTENDIQKEVIPHSIKDIKAEIQISNQQNNLLNNFIAKTNQNQIKPMLKIHKLPQSTDYKQLNEQGPQDLNSVAESTNIIQEEKGDQVHNLPKPLKSNKRSGFDNYTNFPSSIQHSFNISSQTEHNSQNILVSVNKLNNQSLEPKNGINKSDKFQSADCIQQNENQQEKIKLQLNINKDQSSNKKELNFFKISNQNSSLQQFNEIVINTNKISAKQNQGSTLTNREGSSRAINIPTSRNRIESFNKNKGSSFQNSPGLACGDNVITLLDKINYYHQKYLQHKEKSLSFSQRNIIDDSQYKQSLVIWEYRKDDKNLSQEQKNRSNNQYPSNQKIGSIPETQKQLRFQSINNILQINDDKIENNNQIFSQNENVQQNTSTSVEQALRNAQIKINQNQNNEIQITKSNHTNTEHEQDNDIHEYANQPLESDKINPDNNFINLKSDKNGQYFNKQDNYEVKPQAYQNTTLIPSTFQKKAAQKIQTQYPSNLENTDTYNNIRSPSMSQRITQFTTQTNNIQENQNKQNKSVRRISNNGHNLVAKKIDENILEITREQKVKSNVNNNQIDQGEQINKSKVDDDEDEEGDDRRYLEIKLFECEMDKEESIMLIVNNINQRIKYERLKEAQMKNQQMLANVTHDLKTPLNCITLMVEGMKLEKQYNEQTINMILENSNLLMCLIQDILDYSQIKKGKLRLVQQYFYVSEIIQEVINLFQMQADQKNIKLISNIYRSSNSSVNTSSNYNNNNLGLNTANQYLNVYNAPSQPILIHQQLIQTNRNHNNSLVTNNEMQSQVNMNEQTKNIHMHQDKNRIKQILINLISNALKFTTEGYIEISCEIKDLEENSNIKIVEFSVKDTGVGMNPHIKSQLFKVFNTFDQKGLNKNGIGLGLTICKRLVTFLGPSDHIDVESEVSKGSKFTFKVYKDLRDINNTHHSLSDESDESPDINSKSVFHDLAKSIKKNYTLKEEDQIEDSQLLVNSLPCSNAHPNIKQLYEKDSLVKAINTEDTPKSADVQNQFSMLIVDDQPFNIMAFKIVLKNFKQITITEAYNGKDAFEKFQKQKFDFVLMDYNMPIMNGYESTKLIRMYEQQNNLVPSKIIIVSGFDEKQKEYQKAMLGGADDFLTKPVNFKIITEKLNSYMSKIN</sequence>
<dbReference type="SUPFAM" id="SSF47384">
    <property type="entry name" value="Homodimeric domain of signal transducing histidine kinase"/>
    <property type="match status" value="1"/>
</dbReference>
<evidence type="ECO:0000256" key="1">
    <source>
        <dbReference type="ARBA" id="ARBA00022553"/>
    </source>
</evidence>
<dbReference type="SMART" id="SM00388">
    <property type="entry name" value="HisKA"/>
    <property type="match status" value="1"/>
</dbReference>
<dbReference type="STRING" id="312017.Q248D4"/>
<dbReference type="PANTHER" id="PTHR43719">
    <property type="entry name" value="TWO-COMPONENT HISTIDINE KINASE"/>
    <property type="match status" value="1"/>
</dbReference>
<dbReference type="SUPFAM" id="SSF55874">
    <property type="entry name" value="ATPase domain of HSP90 chaperone/DNA topoisomerase II/histidine kinase"/>
    <property type="match status" value="1"/>
</dbReference>
<dbReference type="InterPro" id="IPR003594">
    <property type="entry name" value="HATPase_dom"/>
</dbReference>
<feature type="transmembrane region" description="Helical" evidence="4">
    <location>
        <begin position="62"/>
        <end position="81"/>
    </location>
</feature>
<dbReference type="PROSITE" id="PS50109">
    <property type="entry name" value="HIS_KIN"/>
    <property type="match status" value="1"/>
</dbReference>
<dbReference type="RefSeq" id="XP_001024356.2">
    <property type="nucleotide sequence ID" value="XM_001024356.2"/>
</dbReference>
<evidence type="ECO:0000256" key="4">
    <source>
        <dbReference type="SAM" id="Phobius"/>
    </source>
</evidence>
<name>Q248D4_TETTS</name>
<dbReference type="PROSITE" id="PS50110">
    <property type="entry name" value="RESPONSE_REGULATORY"/>
    <property type="match status" value="1"/>
</dbReference>
<dbReference type="InterPro" id="IPR001789">
    <property type="entry name" value="Sig_transdc_resp-reg_receiver"/>
</dbReference>
<dbReference type="InterPro" id="IPR003661">
    <property type="entry name" value="HisK_dim/P_dom"/>
</dbReference>
<dbReference type="KEGG" id="tet:TTHERM_00532330"/>
<dbReference type="OrthoDB" id="60033at2759"/>
<dbReference type="PRINTS" id="PR00344">
    <property type="entry name" value="BCTRLSENSOR"/>
</dbReference>
<dbReference type="InterPro" id="IPR004358">
    <property type="entry name" value="Sig_transdc_His_kin-like_C"/>
</dbReference>
<keyword evidence="4" id="KW-0472">Membrane</keyword>
<dbReference type="GeneID" id="7840774"/>
<dbReference type="Proteomes" id="UP000009168">
    <property type="component" value="Unassembled WGS sequence"/>
</dbReference>
<organism evidence="7 8">
    <name type="scientific">Tetrahymena thermophila (strain SB210)</name>
    <dbReference type="NCBI Taxonomy" id="312017"/>
    <lineage>
        <taxon>Eukaryota</taxon>
        <taxon>Sar</taxon>
        <taxon>Alveolata</taxon>
        <taxon>Ciliophora</taxon>
        <taxon>Intramacronucleata</taxon>
        <taxon>Oligohymenophorea</taxon>
        <taxon>Hymenostomatida</taxon>
        <taxon>Tetrahymenina</taxon>
        <taxon>Tetrahymenidae</taxon>
        <taxon>Tetrahymena</taxon>
    </lineage>
</organism>
<dbReference type="SMART" id="SM00448">
    <property type="entry name" value="REC"/>
    <property type="match status" value="1"/>
</dbReference>
<dbReference type="Pfam" id="PF00072">
    <property type="entry name" value="Response_reg"/>
    <property type="match status" value="1"/>
</dbReference>
<feature type="domain" description="Response regulatory" evidence="6">
    <location>
        <begin position="1309"/>
        <end position="1430"/>
    </location>
</feature>
<dbReference type="SMART" id="SM00387">
    <property type="entry name" value="HATPase_c"/>
    <property type="match status" value="1"/>
</dbReference>
<dbReference type="HOGENOM" id="CLU_269765_0_0_1"/>
<dbReference type="Pfam" id="PF00512">
    <property type="entry name" value="HisKA"/>
    <property type="match status" value="1"/>
</dbReference>
<gene>
    <name evidence="7" type="ORF">TTHERM_00532330</name>
</gene>
<dbReference type="Gene3D" id="3.30.565.10">
    <property type="entry name" value="Histidine kinase-like ATPase, C-terminal domain"/>
    <property type="match status" value="1"/>
</dbReference>
<keyword evidence="7" id="KW-0808">Transferase</keyword>
<dbReference type="InterPro" id="IPR011006">
    <property type="entry name" value="CheY-like_superfamily"/>
</dbReference>
<dbReference type="GO" id="GO:0000155">
    <property type="term" value="F:phosphorelay sensor kinase activity"/>
    <property type="evidence" value="ECO:0007669"/>
    <property type="project" value="InterPro"/>
</dbReference>
<feature type="modified residue" description="4-aspartylphosphate" evidence="2">
    <location>
        <position position="1359"/>
    </location>
</feature>
<dbReference type="PANTHER" id="PTHR43719:SF28">
    <property type="entry name" value="PEROXIDE STRESS-ACTIVATED HISTIDINE KINASE MAK1-RELATED"/>
    <property type="match status" value="1"/>
</dbReference>
<keyword evidence="4" id="KW-1133">Transmembrane helix</keyword>
<keyword evidence="8" id="KW-1185">Reference proteome</keyword>
<dbReference type="eggNOG" id="KOG0519">
    <property type="taxonomic scope" value="Eukaryota"/>
</dbReference>
<keyword evidence="4" id="KW-0812">Transmembrane</keyword>
<feature type="domain" description="Histidine kinase" evidence="5">
    <location>
        <begin position="926"/>
        <end position="1216"/>
    </location>
</feature>
<evidence type="ECO:0000259" key="5">
    <source>
        <dbReference type="PROSITE" id="PS50109"/>
    </source>
</evidence>
<evidence type="ECO:0000313" key="7">
    <source>
        <dbReference type="EMBL" id="EAS04111.2"/>
    </source>
</evidence>
<reference evidence="8" key="1">
    <citation type="journal article" date="2006" name="PLoS Biol.">
        <title>Macronuclear genome sequence of the ciliate Tetrahymena thermophila, a model eukaryote.</title>
        <authorList>
            <person name="Eisen J.A."/>
            <person name="Coyne R.S."/>
            <person name="Wu M."/>
            <person name="Wu D."/>
            <person name="Thiagarajan M."/>
            <person name="Wortman J.R."/>
            <person name="Badger J.H."/>
            <person name="Ren Q."/>
            <person name="Amedeo P."/>
            <person name="Jones K.M."/>
            <person name="Tallon L.J."/>
            <person name="Delcher A.L."/>
            <person name="Salzberg S.L."/>
            <person name="Silva J.C."/>
            <person name="Haas B.J."/>
            <person name="Majoros W.H."/>
            <person name="Farzad M."/>
            <person name="Carlton J.M."/>
            <person name="Smith R.K. Jr."/>
            <person name="Garg J."/>
            <person name="Pearlman R.E."/>
            <person name="Karrer K.M."/>
            <person name="Sun L."/>
            <person name="Manning G."/>
            <person name="Elde N.C."/>
            <person name="Turkewitz A.P."/>
            <person name="Asai D.J."/>
            <person name="Wilkes D.E."/>
            <person name="Wang Y."/>
            <person name="Cai H."/>
            <person name="Collins K."/>
            <person name="Stewart B.A."/>
            <person name="Lee S.R."/>
            <person name="Wilamowska K."/>
            <person name="Weinberg Z."/>
            <person name="Ruzzo W.L."/>
            <person name="Wloga D."/>
            <person name="Gaertig J."/>
            <person name="Frankel J."/>
            <person name="Tsao C.-C."/>
            <person name="Gorovsky M.A."/>
            <person name="Keeling P.J."/>
            <person name="Waller R.F."/>
            <person name="Patron N.J."/>
            <person name="Cherry J.M."/>
            <person name="Stover N.A."/>
            <person name="Krieger C.J."/>
            <person name="del Toro C."/>
            <person name="Ryder H.F."/>
            <person name="Williamson S.C."/>
            <person name="Barbeau R.A."/>
            <person name="Hamilton E.P."/>
            <person name="Orias E."/>
        </authorList>
    </citation>
    <scope>NUCLEOTIDE SEQUENCE [LARGE SCALE GENOMIC DNA]</scope>
    <source>
        <strain evidence="8">SB210</strain>
    </source>
</reference>
<feature type="transmembrane region" description="Helical" evidence="4">
    <location>
        <begin position="35"/>
        <end position="56"/>
    </location>
</feature>
<keyword evidence="1 2" id="KW-0597">Phosphoprotein</keyword>
<evidence type="ECO:0000313" key="8">
    <source>
        <dbReference type="Proteomes" id="UP000009168"/>
    </source>
</evidence>
<evidence type="ECO:0000256" key="3">
    <source>
        <dbReference type="SAM" id="MobiDB-lite"/>
    </source>
</evidence>
<dbReference type="Gene3D" id="3.40.50.2300">
    <property type="match status" value="1"/>
</dbReference>
<dbReference type="Gene3D" id="1.10.287.130">
    <property type="match status" value="1"/>
</dbReference>
<dbReference type="CDD" id="cd00082">
    <property type="entry name" value="HisKA"/>
    <property type="match status" value="1"/>
</dbReference>
<feature type="compositionally biased region" description="Polar residues" evidence="3">
    <location>
        <begin position="851"/>
        <end position="865"/>
    </location>
</feature>
<dbReference type="SUPFAM" id="SSF52172">
    <property type="entry name" value="CheY-like"/>
    <property type="match status" value="1"/>
</dbReference>
<feature type="region of interest" description="Disordered" evidence="3">
    <location>
        <begin position="379"/>
        <end position="401"/>
    </location>
</feature>
<dbReference type="InterPro" id="IPR036890">
    <property type="entry name" value="HATPase_C_sf"/>
</dbReference>
<feature type="transmembrane region" description="Helical" evidence="4">
    <location>
        <begin position="93"/>
        <end position="110"/>
    </location>
</feature>
<evidence type="ECO:0000256" key="2">
    <source>
        <dbReference type="PROSITE-ProRule" id="PRU00169"/>
    </source>
</evidence>
<dbReference type="CDD" id="cd17546">
    <property type="entry name" value="REC_hyHK_CKI1_RcsC-like"/>
    <property type="match status" value="1"/>
</dbReference>
<dbReference type="EMBL" id="GG662455">
    <property type="protein sequence ID" value="EAS04111.2"/>
    <property type="molecule type" value="Genomic_DNA"/>
</dbReference>
<dbReference type="InterPro" id="IPR005467">
    <property type="entry name" value="His_kinase_dom"/>
</dbReference>
<dbReference type="Pfam" id="PF02518">
    <property type="entry name" value="HATPase_c"/>
    <property type="match status" value="1"/>
</dbReference>
<feature type="region of interest" description="Disordered" evidence="3">
    <location>
        <begin position="851"/>
        <end position="876"/>
    </location>
</feature>
<protein>
    <submittedName>
        <fullName evidence="7">ATPase, histidine kinase-, DNA gyrase B</fullName>
    </submittedName>
</protein>
<feature type="transmembrane region" description="Helical" evidence="4">
    <location>
        <begin position="170"/>
        <end position="190"/>
    </location>
</feature>